<evidence type="ECO:0000259" key="7">
    <source>
        <dbReference type="SMART" id="SM01168"/>
    </source>
</evidence>
<organism evidence="8">
    <name type="scientific">Timema monikensis</name>
    <dbReference type="NCBI Taxonomy" id="170555"/>
    <lineage>
        <taxon>Eukaryota</taxon>
        <taxon>Metazoa</taxon>
        <taxon>Ecdysozoa</taxon>
        <taxon>Arthropoda</taxon>
        <taxon>Hexapoda</taxon>
        <taxon>Insecta</taxon>
        <taxon>Pterygota</taxon>
        <taxon>Neoptera</taxon>
        <taxon>Polyneoptera</taxon>
        <taxon>Phasmatodea</taxon>
        <taxon>Timematodea</taxon>
        <taxon>Timematoidea</taxon>
        <taxon>Timematidae</taxon>
        <taxon>Timema</taxon>
    </lineage>
</organism>
<reference evidence="8" key="1">
    <citation type="submission" date="2020-11" db="EMBL/GenBank/DDBJ databases">
        <authorList>
            <person name="Tran Van P."/>
        </authorList>
    </citation>
    <scope>NUCLEOTIDE SEQUENCE</scope>
</reference>
<evidence type="ECO:0000256" key="5">
    <source>
        <dbReference type="ARBA" id="ARBA00022833"/>
    </source>
</evidence>
<keyword evidence="4" id="KW-0378">Hydrolase</keyword>
<dbReference type="GO" id="GO:0005634">
    <property type="term" value="C:nucleus"/>
    <property type="evidence" value="ECO:0007669"/>
    <property type="project" value="UniProtKB-SubCell"/>
</dbReference>
<proteinExistence type="predicted"/>
<protein>
    <recommendedName>
        <fullName evidence="7">DUF1907 domain-containing protein</fullName>
    </recommendedName>
</protein>
<keyword evidence="5" id="KW-0862">Zinc</keyword>
<dbReference type="Pfam" id="PF08925">
    <property type="entry name" value="DUF1907"/>
    <property type="match status" value="1"/>
</dbReference>
<accession>A0A7R9HN94</accession>
<evidence type="ECO:0000256" key="3">
    <source>
        <dbReference type="ARBA" id="ARBA00022723"/>
    </source>
</evidence>
<dbReference type="SMART" id="SM01168">
    <property type="entry name" value="DUF1907"/>
    <property type="match status" value="1"/>
</dbReference>
<dbReference type="SUPFAM" id="SSF117856">
    <property type="entry name" value="AF0104/ALDC/Ptd012-like"/>
    <property type="match status" value="1"/>
</dbReference>
<dbReference type="CDD" id="cd17298">
    <property type="entry name" value="DUF1907"/>
    <property type="match status" value="1"/>
</dbReference>
<evidence type="ECO:0000313" key="8">
    <source>
        <dbReference type="EMBL" id="CAD7428621.1"/>
    </source>
</evidence>
<dbReference type="PANTHER" id="PTHR13204:SF1">
    <property type="entry name" value="ESTER HYDROLASE C11ORF54"/>
    <property type="match status" value="1"/>
</dbReference>
<feature type="domain" description="DUF1907" evidence="7">
    <location>
        <begin position="26"/>
        <end position="313"/>
    </location>
</feature>
<gene>
    <name evidence="8" type="ORF">TMSB3V08_LOCUS5419</name>
</gene>
<name>A0A7R9HN94_9NEOP</name>
<dbReference type="GO" id="GO:0016788">
    <property type="term" value="F:hydrolase activity, acting on ester bonds"/>
    <property type="evidence" value="ECO:0007669"/>
    <property type="project" value="TreeGrafter"/>
</dbReference>
<keyword evidence="6" id="KW-0539">Nucleus</keyword>
<dbReference type="PANTHER" id="PTHR13204">
    <property type="entry name" value="PTD012 PROTEIN"/>
    <property type="match status" value="1"/>
</dbReference>
<evidence type="ECO:0000256" key="6">
    <source>
        <dbReference type="ARBA" id="ARBA00023242"/>
    </source>
</evidence>
<evidence type="ECO:0000256" key="4">
    <source>
        <dbReference type="ARBA" id="ARBA00022801"/>
    </source>
</evidence>
<comment type="subunit">
    <text evidence="2">Monomer.</text>
</comment>
<evidence type="ECO:0000256" key="1">
    <source>
        <dbReference type="ARBA" id="ARBA00004123"/>
    </source>
</evidence>
<dbReference type="EMBL" id="OB793802">
    <property type="protein sequence ID" value="CAD7428621.1"/>
    <property type="molecule type" value="Genomic_DNA"/>
</dbReference>
<dbReference type="AlphaFoldDB" id="A0A7R9HN94"/>
<sequence length="325" mass="35853">MASVISEPPVEYKVIHVPSLEEVATVLNKGLPSNFAEVSVEVVACPDLTKQPFTLACKGLGGKPRIVEIGGVPYLVPLVQRNRLYDIKDVGRLVGVEPAFIIGAGAGPWPYAGVNCEMMVNAEVKQGTVNSHTRISKVNTQDGSCILERLPNDESRCALLANLFCCEGKPGKVLQVSCKKRIGKDDFIASIRKTLQVHYKDKSVGRLTLMFKALGGTFLLKESKAKQHIMPEFSKVPLNSDEDVENWLRFYDMSAPLIAVGTLVSHDPGLDLRVQHFHSFSHHGEGGHYHNDTQPDIAEYLGYFALGEFIYRLDKPSETHLIGRD</sequence>
<comment type="subcellular location">
    <subcellularLocation>
        <location evidence="1">Nucleus</location>
    </subcellularLocation>
</comment>
<evidence type="ECO:0000256" key="2">
    <source>
        <dbReference type="ARBA" id="ARBA00011245"/>
    </source>
</evidence>
<dbReference type="InterPro" id="IPR015021">
    <property type="entry name" value="C11orf54_DUF1907"/>
</dbReference>
<keyword evidence="3" id="KW-0479">Metal-binding</keyword>
<dbReference type="GO" id="GO:0008270">
    <property type="term" value="F:zinc ion binding"/>
    <property type="evidence" value="ECO:0007669"/>
    <property type="project" value="TreeGrafter"/>
</dbReference>